<evidence type="ECO:0000313" key="4">
    <source>
        <dbReference type="Proteomes" id="UP001596111"/>
    </source>
</evidence>
<accession>A0ABW0SYL7</accession>
<evidence type="ECO:0000256" key="1">
    <source>
        <dbReference type="SAM" id="MobiDB-lite"/>
    </source>
</evidence>
<evidence type="ECO:0000256" key="2">
    <source>
        <dbReference type="SAM" id="SignalP"/>
    </source>
</evidence>
<feature type="chain" id="PRO_5047382458" evidence="2">
    <location>
        <begin position="26"/>
        <end position="107"/>
    </location>
</feature>
<keyword evidence="4" id="KW-1185">Reference proteome</keyword>
<evidence type="ECO:0000313" key="3">
    <source>
        <dbReference type="EMBL" id="MFC5581769.1"/>
    </source>
</evidence>
<name>A0ABW0SYL7_9GAMM</name>
<protein>
    <submittedName>
        <fullName evidence="3">PepSY domain-containing protein</fullName>
    </submittedName>
</protein>
<feature type="region of interest" description="Disordered" evidence="1">
    <location>
        <begin position="80"/>
        <end position="107"/>
    </location>
</feature>
<feature type="compositionally biased region" description="Polar residues" evidence="1">
    <location>
        <begin position="81"/>
        <end position="95"/>
    </location>
</feature>
<comment type="caution">
    <text evidence="3">The sequence shown here is derived from an EMBL/GenBank/DDBJ whole genome shotgun (WGS) entry which is preliminary data.</text>
</comment>
<gene>
    <name evidence="3" type="ORF">ACFPPB_11660</name>
</gene>
<feature type="signal peptide" evidence="2">
    <location>
        <begin position="1"/>
        <end position="25"/>
    </location>
</feature>
<dbReference type="EMBL" id="JBHSNG010000011">
    <property type="protein sequence ID" value="MFC5581769.1"/>
    <property type="molecule type" value="Genomic_DNA"/>
</dbReference>
<dbReference type="RefSeq" id="WP_377327226.1">
    <property type="nucleotide sequence ID" value="NZ_JBHSNG010000011.1"/>
</dbReference>
<sequence length="107" mass="11610">MTTHKNFIPALLIWLIMGVVATASAQSSEPAVTLDQAVLKVQQDTGGRILSAEPHRVDRKLKYFIKVLTPDGHVQKLVVSSEASKNPASNQSTKNPPAKRAGSKEKH</sequence>
<reference evidence="4" key="1">
    <citation type="journal article" date="2019" name="Int. J. Syst. Evol. Microbiol.">
        <title>The Global Catalogue of Microorganisms (GCM) 10K type strain sequencing project: providing services to taxonomists for standard genome sequencing and annotation.</title>
        <authorList>
            <consortium name="The Broad Institute Genomics Platform"/>
            <consortium name="The Broad Institute Genome Sequencing Center for Infectious Disease"/>
            <person name="Wu L."/>
            <person name="Ma J."/>
        </authorList>
    </citation>
    <scope>NUCLEOTIDE SEQUENCE [LARGE SCALE GENOMIC DNA]</scope>
    <source>
        <strain evidence="4">CGMCC 1.13587</strain>
    </source>
</reference>
<organism evidence="3 4">
    <name type="scientific">Rhodanobacter terrae</name>
    <dbReference type="NCBI Taxonomy" id="418647"/>
    <lineage>
        <taxon>Bacteria</taxon>
        <taxon>Pseudomonadati</taxon>
        <taxon>Pseudomonadota</taxon>
        <taxon>Gammaproteobacteria</taxon>
        <taxon>Lysobacterales</taxon>
        <taxon>Rhodanobacteraceae</taxon>
        <taxon>Rhodanobacter</taxon>
    </lineage>
</organism>
<keyword evidence="2" id="KW-0732">Signal</keyword>
<proteinExistence type="predicted"/>
<dbReference type="Proteomes" id="UP001596111">
    <property type="component" value="Unassembled WGS sequence"/>
</dbReference>